<keyword evidence="2" id="KW-1185">Reference proteome</keyword>
<dbReference type="Gene3D" id="1.25.40.20">
    <property type="entry name" value="Ankyrin repeat-containing domain"/>
    <property type="match status" value="1"/>
</dbReference>
<gene>
    <name evidence="1" type="ORF">C2E21_4343</name>
</gene>
<protein>
    <submittedName>
        <fullName evidence="1">Ankyrin repeat</fullName>
    </submittedName>
</protein>
<accession>A0A2P6TT67</accession>
<name>A0A2P6TT67_CHLSO</name>
<evidence type="ECO:0000313" key="1">
    <source>
        <dbReference type="EMBL" id="PRW57256.1"/>
    </source>
</evidence>
<sequence>MGSIGSGGQRQATPHPDIPALLLAAGVDIFSRTSNSRGVRSASPLAEVASAGADATASNVFLTRAAERHAAGQWAPPPDLPMVGLVQRAVQAGCKPFFAQFWSRGYYYNTAHQLYTLIQMGLTSAVQSLLSSGAASAAAHHYGQPMLSHAVLCREPASVQLLLQHGAPVTMGAVKAAVAGRGPQPAVLRMLLAGGPAFARTTHQYWHCPVFAVLDGSCKRKWLVNPEGDVAYYRDAMVCMELMAEAGIDSYMKRDNGEVHFSPHPHYMKHHPRSSALWRAYCERATWTPTTHQQFLPSFQDAVRALLLAAHRASHQPGRGTAAGLGALPQDVLLHIVSLAAYPSSAWV</sequence>
<organism evidence="1 2">
    <name type="scientific">Chlorella sorokiniana</name>
    <name type="common">Freshwater green alga</name>
    <dbReference type="NCBI Taxonomy" id="3076"/>
    <lineage>
        <taxon>Eukaryota</taxon>
        <taxon>Viridiplantae</taxon>
        <taxon>Chlorophyta</taxon>
        <taxon>core chlorophytes</taxon>
        <taxon>Trebouxiophyceae</taxon>
        <taxon>Chlorellales</taxon>
        <taxon>Chlorellaceae</taxon>
        <taxon>Chlorella clade</taxon>
        <taxon>Chlorella</taxon>
    </lineage>
</organism>
<dbReference type="InterPro" id="IPR036770">
    <property type="entry name" value="Ankyrin_rpt-contain_sf"/>
</dbReference>
<dbReference type="SUPFAM" id="SSF48403">
    <property type="entry name" value="Ankyrin repeat"/>
    <property type="match status" value="1"/>
</dbReference>
<dbReference type="AlphaFoldDB" id="A0A2P6TT67"/>
<evidence type="ECO:0000313" key="2">
    <source>
        <dbReference type="Proteomes" id="UP000239899"/>
    </source>
</evidence>
<proteinExistence type="predicted"/>
<comment type="caution">
    <text evidence="1">The sequence shown here is derived from an EMBL/GenBank/DDBJ whole genome shotgun (WGS) entry which is preliminary data.</text>
</comment>
<dbReference type="EMBL" id="LHPG02000007">
    <property type="protein sequence ID" value="PRW57256.1"/>
    <property type="molecule type" value="Genomic_DNA"/>
</dbReference>
<reference evidence="1 2" key="1">
    <citation type="journal article" date="2018" name="Plant J.">
        <title>Genome sequences of Chlorella sorokiniana UTEX 1602 and Micractinium conductrix SAG 241.80: implications to maltose excretion by a green alga.</title>
        <authorList>
            <person name="Arriola M.B."/>
            <person name="Velmurugan N."/>
            <person name="Zhang Y."/>
            <person name="Plunkett M.H."/>
            <person name="Hondzo H."/>
            <person name="Barney B.M."/>
        </authorList>
    </citation>
    <scope>NUCLEOTIDE SEQUENCE [LARGE SCALE GENOMIC DNA]</scope>
    <source>
        <strain evidence="2">UTEX 1602</strain>
    </source>
</reference>
<dbReference type="Proteomes" id="UP000239899">
    <property type="component" value="Unassembled WGS sequence"/>
</dbReference>